<feature type="compositionally biased region" description="Low complexity" evidence="5">
    <location>
        <begin position="499"/>
        <end position="521"/>
    </location>
</feature>
<evidence type="ECO:0000259" key="6">
    <source>
        <dbReference type="PROSITE" id="PS50102"/>
    </source>
</evidence>
<dbReference type="OMA" id="GTITSCM"/>
<feature type="region of interest" description="Disordered" evidence="5">
    <location>
        <begin position="663"/>
        <end position="683"/>
    </location>
</feature>
<gene>
    <name evidence="8" type="ORF">H696_01730</name>
</gene>
<dbReference type="SMART" id="SM00360">
    <property type="entry name" value="RRM"/>
    <property type="match status" value="4"/>
</dbReference>
<name>A0A058ZEG4_FONAL</name>
<evidence type="ECO:0000256" key="4">
    <source>
        <dbReference type="PROSITE-ProRule" id="PRU00176"/>
    </source>
</evidence>
<accession>A0A058ZEG4</accession>
<feature type="compositionally biased region" description="Low complexity" evidence="5">
    <location>
        <begin position="529"/>
        <end position="541"/>
    </location>
</feature>
<feature type="region of interest" description="Disordered" evidence="5">
    <location>
        <begin position="484"/>
        <end position="559"/>
    </location>
</feature>
<evidence type="ECO:0000259" key="7">
    <source>
        <dbReference type="PROSITE" id="PS51309"/>
    </source>
</evidence>
<reference evidence="8" key="1">
    <citation type="submission" date="2013-04" db="EMBL/GenBank/DDBJ databases">
        <title>The Genome Sequence of Fonticula alba ATCC 38817.</title>
        <authorList>
            <consortium name="The Broad Institute Genomics Platform"/>
            <person name="Russ C."/>
            <person name="Cuomo C."/>
            <person name="Burger G."/>
            <person name="Gray M.W."/>
            <person name="Holland P.W.H."/>
            <person name="King N."/>
            <person name="Lang F.B.F."/>
            <person name="Roger A.J."/>
            <person name="Ruiz-Trillo I."/>
            <person name="Brown M."/>
            <person name="Walker B."/>
            <person name="Young S."/>
            <person name="Zeng Q."/>
            <person name="Gargeya S."/>
            <person name="Fitzgerald M."/>
            <person name="Haas B."/>
            <person name="Abouelleil A."/>
            <person name="Allen A.W."/>
            <person name="Alvarado L."/>
            <person name="Arachchi H.M."/>
            <person name="Berlin A.M."/>
            <person name="Chapman S.B."/>
            <person name="Gainer-Dewar J."/>
            <person name="Goldberg J."/>
            <person name="Griggs A."/>
            <person name="Gujja S."/>
            <person name="Hansen M."/>
            <person name="Howarth C."/>
            <person name="Imamovic A."/>
            <person name="Ireland A."/>
            <person name="Larimer J."/>
            <person name="McCowan C."/>
            <person name="Murphy C."/>
            <person name="Pearson M."/>
            <person name="Poon T.W."/>
            <person name="Priest M."/>
            <person name="Roberts A."/>
            <person name="Saif S."/>
            <person name="Shea T."/>
            <person name="Sisk P."/>
            <person name="Sykes S."/>
            <person name="Wortman J."/>
            <person name="Nusbaum C."/>
            <person name="Birren B."/>
        </authorList>
    </citation>
    <scope>NUCLEOTIDE SEQUENCE [LARGE SCALE GENOMIC DNA]</scope>
    <source>
        <strain evidence="8">ATCC 38817</strain>
    </source>
</reference>
<evidence type="ECO:0000256" key="1">
    <source>
        <dbReference type="ARBA" id="ARBA00008557"/>
    </source>
</evidence>
<dbReference type="Proteomes" id="UP000030693">
    <property type="component" value="Unassembled WGS sequence"/>
</dbReference>
<evidence type="ECO:0008006" key="10">
    <source>
        <dbReference type="Google" id="ProtNLM"/>
    </source>
</evidence>
<dbReference type="STRING" id="691883.A0A058ZEG4"/>
<dbReference type="InterPro" id="IPR035979">
    <property type="entry name" value="RBD_domain_sf"/>
</dbReference>
<evidence type="ECO:0000313" key="8">
    <source>
        <dbReference type="EMBL" id="KCV72336.1"/>
    </source>
</evidence>
<dbReference type="CDD" id="cd00590">
    <property type="entry name" value="RRM_SF"/>
    <property type="match status" value="1"/>
</dbReference>
<dbReference type="GO" id="GO:0003723">
    <property type="term" value="F:RNA binding"/>
    <property type="evidence" value="ECO:0007669"/>
    <property type="project" value="UniProtKB-UniRule"/>
</dbReference>
<dbReference type="Gene3D" id="1.10.1900.10">
    <property type="entry name" value="c-terminal domain of poly(a) binding protein"/>
    <property type="match status" value="1"/>
</dbReference>
<dbReference type="InterPro" id="IPR036053">
    <property type="entry name" value="PABP-dom"/>
</dbReference>
<dbReference type="SUPFAM" id="SSF54928">
    <property type="entry name" value="RNA-binding domain, RBD"/>
    <property type="match status" value="3"/>
</dbReference>
<proteinExistence type="inferred from homology"/>
<protein>
    <recommendedName>
        <fullName evidence="10">Polyadenylate-binding protein</fullName>
    </recommendedName>
</protein>
<dbReference type="Gene3D" id="3.30.70.330">
    <property type="match status" value="4"/>
</dbReference>
<dbReference type="GeneID" id="20526455"/>
<evidence type="ECO:0000256" key="2">
    <source>
        <dbReference type="ARBA" id="ARBA00022737"/>
    </source>
</evidence>
<dbReference type="PROSITE" id="PS50102">
    <property type="entry name" value="RRM"/>
    <property type="match status" value="4"/>
</dbReference>
<dbReference type="SUPFAM" id="SSF63570">
    <property type="entry name" value="PABC (PABP) domain"/>
    <property type="match status" value="1"/>
</dbReference>
<comment type="similarity">
    <text evidence="1">Belongs to the polyadenylate-binding protein type-1 family.</text>
</comment>
<feature type="domain" description="PABC" evidence="7">
    <location>
        <begin position="582"/>
        <end position="664"/>
    </location>
</feature>
<feature type="compositionally biased region" description="Low complexity" evidence="5">
    <location>
        <begin position="669"/>
        <end position="683"/>
    </location>
</feature>
<feature type="domain" description="RRM" evidence="6">
    <location>
        <begin position="46"/>
        <end position="124"/>
    </location>
</feature>
<organism evidence="8">
    <name type="scientific">Fonticula alba</name>
    <name type="common">Slime mold</name>
    <dbReference type="NCBI Taxonomy" id="691883"/>
    <lineage>
        <taxon>Eukaryota</taxon>
        <taxon>Rotosphaerida</taxon>
        <taxon>Fonticulaceae</taxon>
        <taxon>Fonticula</taxon>
    </lineage>
</organism>
<keyword evidence="3 4" id="KW-0694">RNA-binding</keyword>
<feature type="domain" description="RRM" evidence="6">
    <location>
        <begin position="221"/>
        <end position="305"/>
    </location>
</feature>
<dbReference type="PROSITE" id="PS51309">
    <property type="entry name" value="PABC"/>
    <property type="match status" value="1"/>
</dbReference>
<dbReference type="InterPro" id="IPR000504">
    <property type="entry name" value="RRM_dom"/>
</dbReference>
<feature type="domain" description="RRM" evidence="6">
    <location>
        <begin position="333"/>
        <end position="410"/>
    </location>
</feature>
<evidence type="ECO:0000313" key="9">
    <source>
        <dbReference type="Proteomes" id="UP000030693"/>
    </source>
</evidence>
<dbReference type="PANTHER" id="PTHR24012">
    <property type="entry name" value="RNA BINDING PROTEIN"/>
    <property type="match status" value="1"/>
</dbReference>
<evidence type="ECO:0000256" key="5">
    <source>
        <dbReference type="SAM" id="MobiDB-lite"/>
    </source>
</evidence>
<dbReference type="InterPro" id="IPR002004">
    <property type="entry name" value="PABP_HYD_C"/>
</dbReference>
<dbReference type="OrthoDB" id="19742at2759"/>
<feature type="domain" description="RRM" evidence="6">
    <location>
        <begin position="134"/>
        <end position="211"/>
    </location>
</feature>
<dbReference type="InterPro" id="IPR012677">
    <property type="entry name" value="Nucleotide-bd_a/b_plait_sf"/>
</dbReference>
<dbReference type="eggNOG" id="KOG0123">
    <property type="taxonomic scope" value="Eukaryota"/>
</dbReference>
<evidence type="ECO:0000256" key="3">
    <source>
        <dbReference type="ARBA" id="ARBA00022884"/>
    </source>
</evidence>
<dbReference type="RefSeq" id="XP_009493914.1">
    <property type="nucleotide sequence ID" value="XM_009495639.1"/>
</dbReference>
<keyword evidence="9" id="KW-1185">Reference proteome</keyword>
<sequence length="683" mass="74100">MSQVDTPVAAATTATGQAAAGQGAAQAAGPITHAPGADAQAMTMSASLFCGNLDPQTNESDLFEVFRNIGSIASILVVRDQVTRVSKGHAYINFYKYEDAQKAIESFAYHRIRDRKISLMWVQRDPSIRNSGVGNLFIRNLGPEIDEKLLVTLFSDVGKILSCKVPTDENGNSRGYGFVHFEKQEDADIVIRDYNNSEFNKRKVTIEHYIPRSNRPARRFTNLYVKHYPSTFTEDDLVELFSPFGTITSLCIARDEKTEKPRGFAFVNFETYEMANSALEALHNKKEFPAEDGDDKPMKLFVSEFQSRSTRVQALKTVRDARLAQNKRQFARCNLYVRGFPDTFTVEDLNAVFSKFGDIISSDIPKNPDGTSRCFGYVCMHNSEAATEAIKNLHDKTVDGITFYVAHHQAKNERDSQLSTMMPGVNSPMFAAHHPPGFIPMHFQSVPFPLGQMPPAPGAYPPQVVMFNQSRVVPHAGPYAPAFNAPHGGRNNQPGYVFPANGAVANPGAGQRRGGAHAQPRGGRDNRRNNNNAAGGNQPRGKNTGNRGQHAGQAAAATAATAAATTPAAAAAPAATTAATSTEPSLPAKLAGLGETEQKELLGEKLFEMITEENAGITEDHVCRIVGMLIYDNPTSEVLNYVDDAAARAVFVKEATVALEKEDAETAAKEAAAPAEETPATEA</sequence>
<dbReference type="EMBL" id="KB932202">
    <property type="protein sequence ID" value="KCV72336.1"/>
    <property type="molecule type" value="Genomic_DNA"/>
</dbReference>
<keyword evidence="2" id="KW-0677">Repeat</keyword>
<dbReference type="Pfam" id="PF00076">
    <property type="entry name" value="RRM_1"/>
    <property type="match status" value="4"/>
</dbReference>
<dbReference type="AlphaFoldDB" id="A0A058ZEG4"/>